<evidence type="ECO:0000256" key="1">
    <source>
        <dbReference type="ARBA" id="ARBA00006383"/>
    </source>
</evidence>
<dbReference type="HOGENOM" id="CLU_060091_0_0_9"/>
<dbReference type="Pfam" id="PF02522">
    <property type="entry name" value="Antibiotic_NAT"/>
    <property type="match status" value="1"/>
</dbReference>
<dbReference type="STRING" id="483218.BACPEC_02480"/>
<dbReference type="GO" id="GO:0046353">
    <property type="term" value="F:aminoglycoside 3-N-acetyltransferase activity"/>
    <property type="evidence" value="ECO:0007669"/>
    <property type="project" value="UniProtKB-EC"/>
</dbReference>
<comment type="catalytic activity">
    <reaction evidence="4">
        <text>a 2-deoxystreptamine antibiotic + acetyl-CoA = an N(3)-acetyl-2-deoxystreptamine antibiotic + CoA + H(+)</text>
        <dbReference type="Rhea" id="RHEA:12665"/>
        <dbReference type="ChEBI" id="CHEBI:15378"/>
        <dbReference type="ChEBI" id="CHEBI:57287"/>
        <dbReference type="ChEBI" id="CHEBI:57288"/>
        <dbReference type="ChEBI" id="CHEBI:57921"/>
        <dbReference type="ChEBI" id="CHEBI:77452"/>
        <dbReference type="EC" id="2.3.1.81"/>
    </reaction>
</comment>
<evidence type="ECO:0000256" key="3">
    <source>
        <dbReference type="ARBA" id="ARBA00023315"/>
    </source>
</evidence>
<dbReference type="InterPro" id="IPR028345">
    <property type="entry name" value="Antibiotic_NAT-like"/>
</dbReference>
<evidence type="ECO:0000256" key="4">
    <source>
        <dbReference type="RuleBase" id="RU365031"/>
    </source>
</evidence>
<dbReference type="Proteomes" id="UP000003136">
    <property type="component" value="Unassembled WGS sequence"/>
</dbReference>
<dbReference type="SUPFAM" id="SSF110710">
    <property type="entry name" value="TTHA0583/YokD-like"/>
    <property type="match status" value="1"/>
</dbReference>
<dbReference type="EMBL" id="ABVQ01000037">
    <property type="protein sequence ID" value="EEC55973.1"/>
    <property type="molecule type" value="Genomic_DNA"/>
</dbReference>
<comment type="similarity">
    <text evidence="1 4">Belongs to the antibiotic N-acetyltransferase family.</text>
</comment>
<sequence length="269" mass="29373">MTKSSIINDLKSMGLTGSETILIHSSMKAVGNVEGGADTVLDALMEFFADGLLLLPTHTWKTVNESNPVFDVSNSESCVGILTELFRKRPGVVRSLHPTHSIAAFGRNAESYIAGELSCNTPCTPGGCYDRLKDVDGKILLIGVTHARNTYIHSVEEVLNVPNRLSDKPMKLSVIDNSGNSHTVYMRKHYNASQPHISEDFVKLAQAYIDCGAARNVMFGDAPSVLCNARGIFNVTRHVLAPAPECFITEDVISSERWADFPGNEFSQE</sequence>
<keyword evidence="6" id="KW-1185">Reference proteome</keyword>
<reference evidence="5 6" key="2">
    <citation type="submission" date="2008-11" db="EMBL/GenBank/DDBJ databases">
        <authorList>
            <person name="Fulton L."/>
            <person name="Clifton S."/>
            <person name="Fulton B."/>
            <person name="Xu J."/>
            <person name="Minx P."/>
            <person name="Pepin K.H."/>
            <person name="Johnson M."/>
            <person name="Bhonagiri V."/>
            <person name="Nash W.E."/>
            <person name="Mardis E.R."/>
            <person name="Wilson R.K."/>
        </authorList>
    </citation>
    <scope>NUCLEOTIDE SEQUENCE [LARGE SCALE GENOMIC DNA]</scope>
    <source>
        <strain evidence="5 6">ATCC 43243</strain>
    </source>
</reference>
<evidence type="ECO:0000256" key="2">
    <source>
        <dbReference type="ARBA" id="ARBA00022679"/>
    </source>
</evidence>
<evidence type="ECO:0000313" key="6">
    <source>
        <dbReference type="Proteomes" id="UP000003136"/>
    </source>
</evidence>
<gene>
    <name evidence="5" type="ORF">BACPEC_02480</name>
</gene>
<dbReference type="AlphaFoldDB" id="B7AUT2"/>
<keyword evidence="4" id="KW-0046">Antibiotic resistance</keyword>
<name>B7AUT2_9FIRM</name>
<organism evidence="5 6">
    <name type="scientific">[Bacteroides] pectinophilus ATCC 43243</name>
    <dbReference type="NCBI Taxonomy" id="483218"/>
    <lineage>
        <taxon>Bacteria</taxon>
        <taxon>Bacillati</taxon>
        <taxon>Bacillota</taxon>
        <taxon>Clostridia</taxon>
        <taxon>Eubacteriales</taxon>
    </lineage>
</organism>
<protein>
    <recommendedName>
        <fullName evidence="4">Aminoglycoside N(3)-acetyltransferase</fullName>
        <ecNumber evidence="4">2.3.1.-</ecNumber>
    </recommendedName>
</protein>
<keyword evidence="3 4" id="KW-0012">Acyltransferase</keyword>
<keyword evidence="2 4" id="KW-0808">Transferase</keyword>
<comment type="caution">
    <text evidence="5">The sequence shown here is derived from an EMBL/GenBank/DDBJ whole genome shotgun (WGS) entry which is preliminary data.</text>
</comment>
<dbReference type="PANTHER" id="PTHR11104:SF0">
    <property type="entry name" value="SPBETA PROPHAGE-DERIVED AMINOGLYCOSIDE N(3')-ACETYLTRANSFERASE-LIKE PROTEIN YOKD"/>
    <property type="match status" value="1"/>
</dbReference>
<dbReference type="GO" id="GO:0046677">
    <property type="term" value="P:response to antibiotic"/>
    <property type="evidence" value="ECO:0007669"/>
    <property type="project" value="UniProtKB-KW"/>
</dbReference>
<accession>B7AUT2</accession>
<proteinExistence type="inferred from homology"/>
<reference evidence="5 6" key="1">
    <citation type="submission" date="2008-11" db="EMBL/GenBank/DDBJ databases">
        <title>Draft genome sequence of Bacteroides pectinophilus (ATCC 43243).</title>
        <authorList>
            <person name="Sudarsanam P."/>
            <person name="Ley R."/>
            <person name="Guruge J."/>
            <person name="Turnbaugh P.J."/>
            <person name="Mahowald M."/>
            <person name="Liep D."/>
            <person name="Gordon J."/>
        </authorList>
    </citation>
    <scope>NUCLEOTIDE SEQUENCE [LARGE SCALE GENOMIC DNA]</scope>
    <source>
        <strain evidence="5 6">ATCC 43243</strain>
    </source>
</reference>
<dbReference type="EC" id="2.3.1.-" evidence="4"/>
<dbReference type="InterPro" id="IPR003679">
    <property type="entry name" value="Amioglycoside_AcTrfase"/>
</dbReference>
<dbReference type="PANTHER" id="PTHR11104">
    <property type="entry name" value="AMINOGLYCOSIDE N3-ACETYLTRANSFERASE"/>
    <property type="match status" value="1"/>
</dbReference>
<evidence type="ECO:0000313" key="5">
    <source>
        <dbReference type="EMBL" id="EEC55973.1"/>
    </source>
</evidence>
<dbReference type="eggNOG" id="COG2746">
    <property type="taxonomic scope" value="Bacteria"/>
</dbReference>